<feature type="compositionally biased region" description="Polar residues" evidence="1">
    <location>
        <begin position="19"/>
        <end position="31"/>
    </location>
</feature>
<name>A0A1D1ZNK0_AUXPR</name>
<feature type="compositionally biased region" description="Low complexity" evidence="1">
    <location>
        <begin position="122"/>
        <end position="135"/>
    </location>
</feature>
<feature type="compositionally biased region" description="Low complexity" evidence="1">
    <location>
        <begin position="188"/>
        <end position="201"/>
    </location>
</feature>
<gene>
    <name evidence="2" type="ORF">g.4889</name>
</gene>
<feature type="region of interest" description="Disordered" evidence="1">
    <location>
        <begin position="188"/>
        <end position="226"/>
    </location>
</feature>
<proteinExistence type="predicted"/>
<feature type="compositionally biased region" description="Low complexity" evidence="1">
    <location>
        <begin position="78"/>
        <end position="94"/>
    </location>
</feature>
<dbReference type="EMBL" id="GDKF01010319">
    <property type="protein sequence ID" value="JAT68303.1"/>
    <property type="molecule type" value="Transcribed_RNA"/>
</dbReference>
<organism evidence="2">
    <name type="scientific">Auxenochlorella protothecoides</name>
    <name type="common">Green microalga</name>
    <name type="synonym">Chlorella protothecoides</name>
    <dbReference type="NCBI Taxonomy" id="3075"/>
    <lineage>
        <taxon>Eukaryota</taxon>
        <taxon>Viridiplantae</taxon>
        <taxon>Chlorophyta</taxon>
        <taxon>core chlorophytes</taxon>
        <taxon>Trebouxiophyceae</taxon>
        <taxon>Chlorellales</taxon>
        <taxon>Chlorellaceae</taxon>
        <taxon>Auxenochlorella</taxon>
    </lineage>
</organism>
<feature type="compositionally biased region" description="Polar residues" evidence="1">
    <location>
        <begin position="161"/>
        <end position="170"/>
    </location>
</feature>
<evidence type="ECO:0000256" key="1">
    <source>
        <dbReference type="SAM" id="MobiDB-lite"/>
    </source>
</evidence>
<feature type="compositionally biased region" description="Basic residues" evidence="1">
    <location>
        <begin position="141"/>
        <end position="150"/>
    </location>
</feature>
<feature type="region of interest" description="Disordered" evidence="1">
    <location>
        <begin position="1"/>
        <end position="175"/>
    </location>
</feature>
<dbReference type="AlphaFoldDB" id="A0A1D1ZNK0"/>
<accession>A0A1D1ZNK0</accession>
<protein>
    <submittedName>
        <fullName evidence="2">Uncharacterized protein</fullName>
    </submittedName>
</protein>
<sequence>MDDEFCITYDETTQKSREGPNTSTPRLSSRPLQAPAAWNGSQDPHEAGHSPSTHKTKQLEAEVDSILQQLTQNPLPAPGSAADGGAAPSGEPAAQDLPRTPGVLRAAAPGQPPPPAWHQTPSSARSRLSLQAASLPTTAGKSRRKARTSVKAHPLYGNGAAKTSPSSVSPATGGRRAARFAIRGGEGAATPATGLSSLLGAAGPGPTPGRARQGPAPPEVPSGLAPHQPVSLERSFIASLTPVAGRGPSLSQSAPRTVGKGPATLAGRLAAAQRRASLAGDRLLHGHGDAAALWRLQVEACAVEAGVWKCRCRVEQSPCPAEAPTHCVAVFSCSLASAFLPNPGSTFEGVAASRSLLDVQGCGLAVLLLTAVRALP</sequence>
<evidence type="ECO:0000313" key="2">
    <source>
        <dbReference type="EMBL" id="JAT68303.1"/>
    </source>
</evidence>
<reference evidence="2" key="1">
    <citation type="submission" date="2015-08" db="EMBL/GenBank/DDBJ databases">
        <authorList>
            <person name="Babu N.S."/>
            <person name="Beckwith C.J."/>
            <person name="Beseler K.G."/>
            <person name="Brison A."/>
            <person name="Carone J.V."/>
            <person name="Caskin T.P."/>
            <person name="Diamond M."/>
            <person name="Durham M.E."/>
            <person name="Foxe J.M."/>
            <person name="Go M."/>
            <person name="Henderson B.A."/>
            <person name="Jones I.B."/>
            <person name="McGettigan J.A."/>
            <person name="Micheletti S.J."/>
            <person name="Nasrallah M.E."/>
            <person name="Ortiz D."/>
            <person name="Piller C.R."/>
            <person name="Privatt S.R."/>
            <person name="Schneider S.L."/>
            <person name="Sharp S."/>
            <person name="Smith T.C."/>
            <person name="Stanton J.D."/>
            <person name="Ullery H.E."/>
            <person name="Wilson R.J."/>
            <person name="Serrano M.G."/>
            <person name="Buck G."/>
            <person name="Lee V."/>
            <person name="Wang Y."/>
            <person name="Carvalho R."/>
            <person name="Voegtly L."/>
            <person name="Shi R."/>
            <person name="Duckworth R."/>
            <person name="Johnson A."/>
            <person name="Loviza R."/>
            <person name="Walstead R."/>
            <person name="Shah Z."/>
            <person name="Kiflezghi M."/>
            <person name="Wade K."/>
            <person name="Ball S.L."/>
            <person name="Bradley K.W."/>
            <person name="Asai D.J."/>
            <person name="Bowman C.A."/>
            <person name="Russell D.A."/>
            <person name="Pope W.H."/>
            <person name="Jacobs-Sera D."/>
            <person name="Hendrix R.W."/>
            <person name="Hatfull G.F."/>
        </authorList>
    </citation>
    <scope>NUCLEOTIDE SEQUENCE</scope>
</reference>